<dbReference type="OrthoDB" id="252722at2759"/>
<dbReference type="GO" id="GO:0000209">
    <property type="term" value="P:protein polyubiquitination"/>
    <property type="evidence" value="ECO:0007669"/>
    <property type="project" value="TreeGrafter"/>
</dbReference>
<dbReference type="GO" id="GO:0061630">
    <property type="term" value="F:ubiquitin protein ligase activity"/>
    <property type="evidence" value="ECO:0007669"/>
    <property type="project" value="TreeGrafter"/>
</dbReference>
<evidence type="ECO:0000313" key="1">
    <source>
        <dbReference type="EMBL" id="PVD31404.1"/>
    </source>
</evidence>
<dbReference type="EMBL" id="PZQS01000004">
    <property type="protein sequence ID" value="PVD31404.1"/>
    <property type="molecule type" value="Genomic_DNA"/>
</dbReference>
<protein>
    <recommendedName>
        <fullName evidence="3">SMP-30/Gluconolactonase/LRE-like region domain-containing protein</fullName>
    </recommendedName>
</protein>
<gene>
    <name evidence="1" type="ORF">C0Q70_06816</name>
</gene>
<name>A0A2T7PDA8_POMCA</name>
<accession>A0A2T7PDA8</accession>
<sequence length="273" mass="29749">MPGVVGLTAVCRDRVVVTDRWNKCLKLVDIVGGRVLDAMCFSEDAEPWDVALRKSGVLAVTYPKEQKIRMVDVAAGGNRLLYRSHFTTRDGYASLATYSPTSLVASVCPPFGNPKVHVIDYMGVILRAIDCANVAYPRCVDMCGGGEICISDWTNHDVKIFTRENTLKHTYSGVGGSADTMLKAPMGLCWDGYANVFVVDGKTARLHVVSTETGQCSVIFSLAEVSDAEMKLVTFVDASPDLCQSERALIVTTTTGAIQVYDFQFRRRGAVDV</sequence>
<organism evidence="1 2">
    <name type="scientific">Pomacea canaliculata</name>
    <name type="common">Golden apple snail</name>
    <dbReference type="NCBI Taxonomy" id="400727"/>
    <lineage>
        <taxon>Eukaryota</taxon>
        <taxon>Metazoa</taxon>
        <taxon>Spiralia</taxon>
        <taxon>Lophotrochozoa</taxon>
        <taxon>Mollusca</taxon>
        <taxon>Gastropoda</taxon>
        <taxon>Caenogastropoda</taxon>
        <taxon>Architaenioglossa</taxon>
        <taxon>Ampullarioidea</taxon>
        <taxon>Ampullariidae</taxon>
        <taxon>Pomacea</taxon>
    </lineage>
</organism>
<dbReference type="GO" id="GO:0043161">
    <property type="term" value="P:proteasome-mediated ubiquitin-dependent protein catabolic process"/>
    <property type="evidence" value="ECO:0007669"/>
    <property type="project" value="TreeGrafter"/>
</dbReference>
<dbReference type="PANTHER" id="PTHR24104">
    <property type="entry name" value="E3 UBIQUITIN-PROTEIN LIGASE NHLRC1-RELATED"/>
    <property type="match status" value="1"/>
</dbReference>
<dbReference type="InterPro" id="IPR011042">
    <property type="entry name" value="6-blade_b-propeller_TolB-like"/>
</dbReference>
<evidence type="ECO:0008006" key="3">
    <source>
        <dbReference type="Google" id="ProtNLM"/>
    </source>
</evidence>
<reference evidence="1 2" key="1">
    <citation type="submission" date="2018-04" db="EMBL/GenBank/DDBJ databases">
        <title>The genome of golden apple snail Pomacea canaliculata provides insight into stress tolerance and invasive adaptation.</title>
        <authorList>
            <person name="Liu C."/>
            <person name="Liu B."/>
            <person name="Ren Y."/>
            <person name="Zhang Y."/>
            <person name="Wang H."/>
            <person name="Li S."/>
            <person name="Jiang F."/>
            <person name="Yin L."/>
            <person name="Zhang G."/>
            <person name="Qian W."/>
            <person name="Fan W."/>
        </authorList>
    </citation>
    <scope>NUCLEOTIDE SEQUENCE [LARGE SCALE GENOMIC DNA]</scope>
    <source>
        <strain evidence="1">SZHN2017</strain>
        <tissue evidence="1">Muscle</tissue>
    </source>
</reference>
<dbReference type="GO" id="GO:0008270">
    <property type="term" value="F:zinc ion binding"/>
    <property type="evidence" value="ECO:0007669"/>
    <property type="project" value="UniProtKB-KW"/>
</dbReference>
<evidence type="ECO:0000313" key="2">
    <source>
        <dbReference type="Proteomes" id="UP000245119"/>
    </source>
</evidence>
<keyword evidence="2" id="KW-1185">Reference proteome</keyword>
<dbReference type="InterPro" id="IPR050952">
    <property type="entry name" value="TRIM-NHL_E3_ligases"/>
</dbReference>
<comment type="caution">
    <text evidence="1">The sequence shown here is derived from an EMBL/GenBank/DDBJ whole genome shotgun (WGS) entry which is preliminary data.</text>
</comment>
<dbReference type="PANTHER" id="PTHR24104:SF25">
    <property type="entry name" value="PROTEIN LIN-41"/>
    <property type="match status" value="1"/>
</dbReference>
<dbReference type="SUPFAM" id="SSF101898">
    <property type="entry name" value="NHL repeat"/>
    <property type="match status" value="1"/>
</dbReference>
<dbReference type="Gene3D" id="2.120.10.30">
    <property type="entry name" value="TolB, C-terminal domain"/>
    <property type="match status" value="1"/>
</dbReference>
<dbReference type="AlphaFoldDB" id="A0A2T7PDA8"/>
<proteinExistence type="predicted"/>
<dbReference type="Proteomes" id="UP000245119">
    <property type="component" value="Linkage Group LG4"/>
</dbReference>